<evidence type="ECO:0000313" key="2">
    <source>
        <dbReference type="EMBL" id="QLJ53304.1"/>
    </source>
</evidence>
<reference evidence="3" key="1">
    <citation type="submission" date="2020-07" db="EMBL/GenBank/DDBJ databases">
        <title>Metabolic diversity and evolutionary history of the archaeal phylum ###Micrarchaeota### uncovered from a freshwater lake metagenome.</title>
        <authorList>
            <person name="Kadnikov V.V."/>
            <person name="Savvichev A.S."/>
            <person name="Mardanov A.V."/>
            <person name="Beletsky A.V."/>
            <person name="Chupakov A.V."/>
            <person name="Kokryatskaya N.M."/>
            <person name="Pimenov N.V."/>
            <person name="Ravin N.V."/>
        </authorList>
    </citation>
    <scope>NUCLEOTIDE SEQUENCE [LARGE SCALE GENOMIC DNA]</scope>
</reference>
<dbReference type="GO" id="GO:0008270">
    <property type="term" value="F:zinc ion binding"/>
    <property type="evidence" value="ECO:0007669"/>
    <property type="project" value="InterPro"/>
</dbReference>
<dbReference type="SUPFAM" id="SSF51658">
    <property type="entry name" value="Xylose isomerase-like"/>
    <property type="match status" value="1"/>
</dbReference>
<organism evidence="2 3">
    <name type="scientific">Fermentimicrarchaeum limneticum</name>
    <dbReference type="NCBI Taxonomy" id="2795018"/>
    <lineage>
        <taxon>Archaea</taxon>
        <taxon>Candidatus Micrarchaeota</taxon>
        <taxon>Candidatus Fermentimicrarchaeales</taxon>
        <taxon>Candidatus Fermentimicrarchaeaceae</taxon>
        <taxon>Candidatus Fermentimicrarchaeum</taxon>
    </lineage>
</organism>
<proteinExistence type="predicted"/>
<gene>
    <name evidence="2" type="ORF">Sv326_1129</name>
</gene>
<keyword evidence="2" id="KW-0540">Nuclease</keyword>
<dbReference type="PANTHER" id="PTHR21445">
    <property type="entry name" value="ENDONUCLEASE IV ENDODEOXYRIBONUCLEASE IV"/>
    <property type="match status" value="1"/>
</dbReference>
<dbReference type="KEGG" id="flt:Sv326_1129"/>
<sequence>MRWGPAGIPFDFKGSTAEAIGYAADEGLDAFECEFVKGVRMKHELASEARRIAEEKRVSLSAHAPYWINCAAMERMKIDAAIRNIMETARIAQVLGAGVIVFHPGFYMGRSPEETMRLVKKTLEDVVDRMKQEEIKGVWLGLETTGKKTQFGTLSENIELSASLEVTKPVVDFAHVHAREGGTLKKKADYLRIFTEIENKLGKDAVRHFHSHFSEVAWNERGERHHMILGEEYSPPFKPLAEVIVENGFDGTIISESPLLDVDALKMKRIYDEVASNKV</sequence>
<dbReference type="GO" id="GO:0003906">
    <property type="term" value="F:DNA-(apurinic or apyrimidinic site) endonuclease activity"/>
    <property type="evidence" value="ECO:0007669"/>
    <property type="project" value="TreeGrafter"/>
</dbReference>
<dbReference type="EMBL" id="CP058998">
    <property type="protein sequence ID" value="QLJ53304.1"/>
    <property type="molecule type" value="Genomic_DNA"/>
</dbReference>
<protein>
    <submittedName>
        <fullName evidence="2">Endonuclease IV</fullName>
        <ecNumber evidence="2">3.1.21.2</ecNumber>
    </submittedName>
</protein>
<dbReference type="AlphaFoldDB" id="A0A7D6BVH6"/>
<dbReference type="InterPro" id="IPR036237">
    <property type="entry name" value="Xyl_isomerase-like_sf"/>
</dbReference>
<dbReference type="GO" id="GO:0008833">
    <property type="term" value="F:deoxyribonuclease IV (phage-T4-induced) activity"/>
    <property type="evidence" value="ECO:0007669"/>
    <property type="project" value="UniProtKB-EC"/>
</dbReference>
<name>A0A7D6BVH6_FERL1</name>
<dbReference type="GO" id="GO:0008081">
    <property type="term" value="F:phosphoric diester hydrolase activity"/>
    <property type="evidence" value="ECO:0007669"/>
    <property type="project" value="TreeGrafter"/>
</dbReference>
<keyword evidence="2" id="KW-0255">Endonuclease</keyword>
<dbReference type="Pfam" id="PF01261">
    <property type="entry name" value="AP_endonuc_2"/>
    <property type="match status" value="1"/>
</dbReference>
<dbReference type="Proteomes" id="UP000510821">
    <property type="component" value="Chromosome"/>
</dbReference>
<dbReference type="EC" id="3.1.21.2" evidence="2"/>
<evidence type="ECO:0000313" key="3">
    <source>
        <dbReference type="Proteomes" id="UP000510821"/>
    </source>
</evidence>
<dbReference type="InterPro" id="IPR001719">
    <property type="entry name" value="AP_endonuc_2"/>
</dbReference>
<dbReference type="Gene3D" id="3.20.20.150">
    <property type="entry name" value="Divalent-metal-dependent TIM barrel enzymes"/>
    <property type="match status" value="1"/>
</dbReference>
<dbReference type="GO" id="GO:0003677">
    <property type="term" value="F:DNA binding"/>
    <property type="evidence" value="ECO:0007669"/>
    <property type="project" value="InterPro"/>
</dbReference>
<evidence type="ECO:0000259" key="1">
    <source>
        <dbReference type="Pfam" id="PF01261"/>
    </source>
</evidence>
<keyword evidence="2" id="KW-0378">Hydrolase</keyword>
<accession>A0A7D6BVH6</accession>
<dbReference type="InterPro" id="IPR013022">
    <property type="entry name" value="Xyl_isomerase-like_TIM-brl"/>
</dbReference>
<dbReference type="SMART" id="SM00518">
    <property type="entry name" value="AP2Ec"/>
    <property type="match status" value="1"/>
</dbReference>
<dbReference type="PANTHER" id="PTHR21445:SF0">
    <property type="entry name" value="APURINIC-APYRIMIDINIC ENDONUCLEASE"/>
    <property type="match status" value="1"/>
</dbReference>
<dbReference type="GO" id="GO:0006284">
    <property type="term" value="P:base-excision repair"/>
    <property type="evidence" value="ECO:0007669"/>
    <property type="project" value="TreeGrafter"/>
</dbReference>
<feature type="domain" description="Xylose isomerase-like TIM barrel" evidence="1">
    <location>
        <begin position="22"/>
        <end position="258"/>
    </location>
</feature>